<evidence type="ECO:0000313" key="2">
    <source>
        <dbReference type="EMBL" id="KYD08643.1"/>
    </source>
</evidence>
<comment type="caution">
    <text evidence="2">The sequence shown here is derived from an EMBL/GenBank/DDBJ whole genome shotgun (WGS) entry which is preliminary data.</text>
</comment>
<keyword evidence="1" id="KW-0812">Transmembrane</keyword>
<keyword evidence="3" id="KW-1185">Reference proteome</keyword>
<proteinExistence type="predicted"/>
<dbReference type="Proteomes" id="UP000075666">
    <property type="component" value="Unassembled WGS sequence"/>
</dbReference>
<protein>
    <submittedName>
        <fullName evidence="2">Uncharacterized protein</fullName>
    </submittedName>
</protein>
<gene>
    <name evidence="2" type="ORF">B4102_0723</name>
</gene>
<organism evidence="2 3">
    <name type="scientific">Heyndrickxia sporothermodurans</name>
    <dbReference type="NCBI Taxonomy" id="46224"/>
    <lineage>
        <taxon>Bacteria</taxon>
        <taxon>Bacillati</taxon>
        <taxon>Bacillota</taxon>
        <taxon>Bacilli</taxon>
        <taxon>Bacillales</taxon>
        <taxon>Bacillaceae</taxon>
        <taxon>Heyndrickxia</taxon>
    </lineage>
</organism>
<accession>A0A150L8G8</accession>
<name>A0A150L8G8_9BACI</name>
<dbReference type="AlphaFoldDB" id="A0A150L8G8"/>
<evidence type="ECO:0000313" key="3">
    <source>
        <dbReference type="Proteomes" id="UP000075666"/>
    </source>
</evidence>
<keyword evidence="1" id="KW-1133">Transmembrane helix</keyword>
<evidence type="ECO:0000256" key="1">
    <source>
        <dbReference type="SAM" id="Phobius"/>
    </source>
</evidence>
<feature type="transmembrane region" description="Helical" evidence="1">
    <location>
        <begin position="49"/>
        <end position="66"/>
    </location>
</feature>
<keyword evidence="1" id="KW-0472">Membrane</keyword>
<dbReference type="EMBL" id="LQYN01000029">
    <property type="protein sequence ID" value="KYD08643.1"/>
    <property type="molecule type" value="Genomic_DNA"/>
</dbReference>
<sequence>MGYFRLIREITTAITATINDPKVIISEMASYTVIISNHPLHEEVTTAHPANYVFFIIAHTFVFYIIF</sequence>
<reference evidence="2 3" key="1">
    <citation type="submission" date="2016-01" db="EMBL/GenBank/DDBJ databases">
        <title>Genome Sequences of Twelve Sporeforming Bacillus Species Isolated from Foods.</title>
        <authorList>
            <person name="Berendsen E.M."/>
            <person name="Wells-Bennik M.H."/>
            <person name="Krawcyk A.O."/>
            <person name="De Jong A."/>
            <person name="Holsappel S."/>
            <person name="Eijlander R.T."/>
            <person name="Kuipers O.P."/>
        </authorList>
    </citation>
    <scope>NUCLEOTIDE SEQUENCE [LARGE SCALE GENOMIC DNA]</scope>
    <source>
        <strain evidence="2 3">B4102</strain>
    </source>
</reference>
<dbReference type="PATRIC" id="fig|46224.3.peg.2217"/>